<protein>
    <recommendedName>
        <fullName evidence="2">Smr domain-containing protein</fullName>
    </recommendedName>
</protein>
<dbReference type="PANTHER" id="PTHR46535:SF1">
    <property type="entry name" value="NEDD4-BINDING PROTEIN 2"/>
    <property type="match status" value="1"/>
</dbReference>
<dbReference type="Proteomes" id="UP000504637">
    <property type="component" value="Unplaced"/>
</dbReference>
<feature type="domain" description="Smr" evidence="2">
    <location>
        <begin position="454"/>
        <end position="541"/>
    </location>
</feature>
<gene>
    <name evidence="4" type="ORF">K489DRAFT_409638</name>
</gene>
<dbReference type="GO" id="GO:0004519">
    <property type="term" value="F:endonuclease activity"/>
    <property type="evidence" value="ECO:0007669"/>
    <property type="project" value="TreeGrafter"/>
</dbReference>
<dbReference type="PANTHER" id="PTHR46535">
    <property type="entry name" value="NEDD4-BINDING PROTEIN 2"/>
    <property type="match status" value="1"/>
</dbReference>
<evidence type="ECO:0000256" key="1">
    <source>
        <dbReference type="SAM" id="MobiDB-lite"/>
    </source>
</evidence>
<reference evidence="4" key="2">
    <citation type="submission" date="2020-04" db="EMBL/GenBank/DDBJ databases">
        <authorList>
            <consortium name="NCBI Genome Project"/>
        </authorList>
    </citation>
    <scope>NUCLEOTIDE SEQUENCE</scope>
    <source>
        <strain evidence="4">CBS 342.82</strain>
    </source>
</reference>
<dbReference type="SMART" id="SM00463">
    <property type="entry name" value="SMR"/>
    <property type="match status" value="1"/>
</dbReference>
<name>A0A6J3M7G8_9PEZI</name>
<accession>A0A6J3M7G8</accession>
<reference evidence="4" key="3">
    <citation type="submission" date="2025-08" db="UniProtKB">
        <authorList>
            <consortium name="RefSeq"/>
        </authorList>
    </citation>
    <scope>IDENTIFICATION</scope>
    <source>
        <strain evidence="4">CBS 342.82</strain>
    </source>
</reference>
<feature type="region of interest" description="Disordered" evidence="1">
    <location>
        <begin position="195"/>
        <end position="237"/>
    </location>
</feature>
<evidence type="ECO:0000313" key="3">
    <source>
        <dbReference type="Proteomes" id="UP000504637"/>
    </source>
</evidence>
<feature type="compositionally biased region" description="Polar residues" evidence="1">
    <location>
        <begin position="98"/>
        <end position="114"/>
    </location>
</feature>
<evidence type="ECO:0000259" key="2">
    <source>
        <dbReference type="PROSITE" id="PS50828"/>
    </source>
</evidence>
<dbReference type="OrthoDB" id="443981at2759"/>
<reference evidence="4" key="1">
    <citation type="submission" date="2020-01" db="EMBL/GenBank/DDBJ databases">
        <authorList>
            <consortium name="DOE Joint Genome Institute"/>
            <person name="Haridas S."/>
            <person name="Albert R."/>
            <person name="Binder M."/>
            <person name="Bloem J."/>
            <person name="Labutti K."/>
            <person name="Salamov A."/>
            <person name="Andreopoulos B."/>
            <person name="Baker S.E."/>
            <person name="Barry K."/>
            <person name="Bills G."/>
            <person name="Bluhm B.H."/>
            <person name="Cannon C."/>
            <person name="Castanera R."/>
            <person name="Culley D.E."/>
            <person name="Daum C."/>
            <person name="Ezra D."/>
            <person name="Gonzalez J.B."/>
            <person name="Henrissat B."/>
            <person name="Kuo A."/>
            <person name="Liang C."/>
            <person name="Lipzen A."/>
            <person name="Lutzoni F."/>
            <person name="Magnuson J."/>
            <person name="Mondo S."/>
            <person name="Nolan M."/>
            <person name="Ohm R."/>
            <person name="Pangilinan J."/>
            <person name="Park H.-J."/>
            <person name="Ramirez L."/>
            <person name="Alfaro M."/>
            <person name="Sun H."/>
            <person name="Tritt A."/>
            <person name="Yoshinaga Y."/>
            <person name="Zwiers L.-H."/>
            <person name="Turgeon B.G."/>
            <person name="Goodwin S.B."/>
            <person name="Spatafora J.W."/>
            <person name="Crous P.W."/>
            <person name="Grigoriev I.V."/>
        </authorList>
    </citation>
    <scope>NUCLEOTIDE SEQUENCE</scope>
    <source>
        <strain evidence="4">CBS 342.82</strain>
    </source>
</reference>
<dbReference type="InterPro" id="IPR002625">
    <property type="entry name" value="Smr_dom"/>
</dbReference>
<dbReference type="InterPro" id="IPR036063">
    <property type="entry name" value="Smr_dom_sf"/>
</dbReference>
<dbReference type="GeneID" id="54365413"/>
<dbReference type="Gene3D" id="3.30.1370.110">
    <property type="match status" value="1"/>
</dbReference>
<organism evidence="4">
    <name type="scientific">Dissoconium aciculare CBS 342.82</name>
    <dbReference type="NCBI Taxonomy" id="1314786"/>
    <lineage>
        <taxon>Eukaryota</taxon>
        <taxon>Fungi</taxon>
        <taxon>Dikarya</taxon>
        <taxon>Ascomycota</taxon>
        <taxon>Pezizomycotina</taxon>
        <taxon>Dothideomycetes</taxon>
        <taxon>Dothideomycetidae</taxon>
        <taxon>Mycosphaerellales</taxon>
        <taxon>Dissoconiaceae</taxon>
        <taxon>Dissoconium</taxon>
    </lineage>
</organism>
<dbReference type="AlphaFoldDB" id="A0A6J3M7G8"/>
<dbReference type="InterPro" id="IPR052772">
    <property type="entry name" value="Endo/PolyKinase_Domain-Protein"/>
</dbReference>
<feature type="region of interest" description="Disordered" evidence="1">
    <location>
        <begin position="98"/>
        <end position="119"/>
    </location>
</feature>
<dbReference type="RefSeq" id="XP_033460874.1">
    <property type="nucleotide sequence ID" value="XM_033607614.1"/>
</dbReference>
<proteinExistence type="predicted"/>
<dbReference type="InterPro" id="IPR058864">
    <property type="entry name" value="UBA_10"/>
</dbReference>
<sequence length="544" mass="58595">MGDVKLDQKVLDRFEAEFCPPIDTSLLRSILSDFDNETVDHARPTLDLLKQSALAEDSLAFDASGTGGQPIDQDYSSRSADSQIEAIAGLSIGTDSQSLESATTASRGQTTSENGGVADHAGFEHLDELDDETKLQVLMSLFGEQLPQHIVRHTLQSCNGRFNAAMDGLLNQVYFHEAENSDDGSKLAHKGIDAFSEDNVGRRQRKGKAKGRNRKDPLRATNLAADPDLSNGTSNLNRWQKTTEDIEFIATRSGLSNTTISSLYHKNGGSISTTIVAVLELPADKPKLGAGDDIIQYHVRELQDEFPTISSRQATALVQLTHPSTASAHELAKAMTRSPAKSPGGGIQIIIPRYGPPPDALELESPRGVRNGHVKSSSLDMSDAVARANEYTARSGIAFSQASGAHRLSKSNHLMGGAAAYYADVRREYSALAYKALADVADGTAEAQSCASQLDLHNIDVANAVRIARTRVGQWWSNLGESRVNGRIGAETRQAGFSIVVGRGIHSQGGKARIGPAVAKMLKDEGWKFERQEAVILVKGRISR</sequence>
<dbReference type="Pfam" id="PF26286">
    <property type="entry name" value="UBA_10"/>
    <property type="match status" value="1"/>
</dbReference>
<dbReference type="CDD" id="cd14279">
    <property type="entry name" value="CUE"/>
    <property type="match status" value="1"/>
</dbReference>
<keyword evidence="3" id="KW-1185">Reference proteome</keyword>
<feature type="compositionally biased region" description="Basic residues" evidence="1">
    <location>
        <begin position="202"/>
        <end position="213"/>
    </location>
</feature>
<evidence type="ECO:0000313" key="4">
    <source>
        <dbReference type="RefSeq" id="XP_033460874.1"/>
    </source>
</evidence>
<dbReference type="GO" id="GO:0005634">
    <property type="term" value="C:nucleus"/>
    <property type="evidence" value="ECO:0007669"/>
    <property type="project" value="TreeGrafter"/>
</dbReference>
<dbReference type="PROSITE" id="PS50828">
    <property type="entry name" value="SMR"/>
    <property type="match status" value="1"/>
</dbReference>
<dbReference type="SUPFAM" id="SSF160443">
    <property type="entry name" value="SMR domain-like"/>
    <property type="match status" value="1"/>
</dbReference>